<evidence type="ECO:0000313" key="1">
    <source>
        <dbReference type="EMBL" id="WFF84129.1"/>
    </source>
</evidence>
<protein>
    <recommendedName>
        <fullName evidence="3">MFS transporter</fullName>
    </recommendedName>
</protein>
<evidence type="ECO:0000313" key="2">
    <source>
        <dbReference type="Proteomes" id="UP001219066"/>
    </source>
</evidence>
<reference evidence="1" key="1">
    <citation type="submission" date="2023-03" db="EMBL/GenBank/DDBJ databases">
        <title>Synergistic degradation of erythromycin by symbiotic bacteria Ery-6A and Ery-6B and application in simulated water remediation.</title>
        <authorList>
            <person name="Xu S."/>
        </authorList>
    </citation>
    <scope>NUCLEOTIDE SEQUENCE</scope>
    <source>
        <strain evidence="1">Ery-6A</strain>
    </source>
</reference>
<dbReference type="Proteomes" id="UP001219066">
    <property type="component" value="Chromosome"/>
</dbReference>
<proteinExistence type="predicted"/>
<name>A0AAX3SVK2_9BURK</name>
<dbReference type="AlphaFoldDB" id="A0AAX3SVK2"/>
<sequence length="60" mass="6494">MSQHRTRFGLQSRMAHGAGEWPLPGLLGGLLSRGLGFNTGVQFMGYYTAVLSVPALVKLF</sequence>
<accession>A0AAX3SVK2</accession>
<gene>
    <name evidence="1" type="ORF">PYR84_01565</name>
</gene>
<dbReference type="RefSeq" id="WP_277849949.1">
    <property type="nucleotide sequence ID" value="NZ_CP120956.1"/>
</dbReference>
<organism evidence="1 2">
    <name type="scientific">Delftia tsuruhatensis</name>
    <dbReference type="NCBI Taxonomy" id="180282"/>
    <lineage>
        <taxon>Bacteria</taxon>
        <taxon>Pseudomonadati</taxon>
        <taxon>Pseudomonadota</taxon>
        <taxon>Betaproteobacteria</taxon>
        <taxon>Burkholderiales</taxon>
        <taxon>Comamonadaceae</taxon>
        <taxon>Delftia</taxon>
    </lineage>
</organism>
<dbReference type="EMBL" id="CP120956">
    <property type="protein sequence ID" value="WFF84129.1"/>
    <property type="molecule type" value="Genomic_DNA"/>
</dbReference>
<evidence type="ECO:0008006" key="3">
    <source>
        <dbReference type="Google" id="ProtNLM"/>
    </source>
</evidence>